<accession>A0AA41Z1S5</accession>
<reference evidence="1" key="1">
    <citation type="submission" date="2022-05" db="EMBL/GenBank/DDBJ databases">
        <authorList>
            <person name="Pankratov T."/>
        </authorList>
    </citation>
    <scope>NUCLEOTIDE SEQUENCE</scope>
    <source>
        <strain evidence="1">BP6-180914</strain>
    </source>
</reference>
<dbReference type="Proteomes" id="UP001165667">
    <property type="component" value="Unassembled WGS sequence"/>
</dbReference>
<keyword evidence="2" id="KW-1185">Reference proteome</keyword>
<dbReference type="EMBL" id="JAMOIM010000057">
    <property type="protein sequence ID" value="MCW6512629.1"/>
    <property type="molecule type" value="Genomic_DNA"/>
</dbReference>
<evidence type="ECO:0000313" key="2">
    <source>
        <dbReference type="Proteomes" id="UP001165667"/>
    </source>
</evidence>
<gene>
    <name evidence="1" type="ORF">M8523_32490</name>
</gene>
<organism evidence="1 2">
    <name type="scientific">Lichenifustis flavocetrariae</name>
    <dbReference type="NCBI Taxonomy" id="2949735"/>
    <lineage>
        <taxon>Bacteria</taxon>
        <taxon>Pseudomonadati</taxon>
        <taxon>Pseudomonadota</taxon>
        <taxon>Alphaproteobacteria</taxon>
        <taxon>Hyphomicrobiales</taxon>
        <taxon>Lichenihabitantaceae</taxon>
        <taxon>Lichenifustis</taxon>
    </lineage>
</organism>
<name>A0AA41Z1S5_9HYPH</name>
<proteinExistence type="predicted"/>
<sequence length="58" mass="6587">MYYAELQATTDFEYRMNVGFAVAFDNLEPGRDTNVTGLLRKAANEVKHISEKVQAIYS</sequence>
<protein>
    <submittedName>
        <fullName evidence="1">Uncharacterized protein</fullName>
    </submittedName>
</protein>
<dbReference type="AlphaFoldDB" id="A0AA41Z1S5"/>
<evidence type="ECO:0000313" key="1">
    <source>
        <dbReference type="EMBL" id="MCW6512629.1"/>
    </source>
</evidence>
<comment type="caution">
    <text evidence="1">The sequence shown here is derived from an EMBL/GenBank/DDBJ whole genome shotgun (WGS) entry which is preliminary data.</text>
</comment>